<gene>
    <name evidence="1" type="ordered locus">KPK_2515</name>
</gene>
<proteinExistence type="predicted"/>
<sequence>MVDELLHCEYFYDGGVWLKKKINNIYHFHFFTKASTGKVSR</sequence>
<reference evidence="1 2" key="1">
    <citation type="journal article" date="2008" name="PLoS Genet.">
        <title>Complete genome sequence of the N2-fixing broad host range endophyte Klebsiella pneumoniae 342 and virulence predictions verified in mice.</title>
        <authorList>
            <person name="Fouts D.E."/>
            <person name="Tyler H.L."/>
            <person name="DeBoy R.T."/>
            <person name="Daugherty S."/>
            <person name="Ren Q."/>
            <person name="Badger J.H."/>
            <person name="Durkin A.S."/>
            <person name="Huot H."/>
            <person name="Shrivastava S."/>
            <person name="Kothari S."/>
            <person name="Dodson R.J."/>
            <person name="Mohamoud Y."/>
            <person name="Khouri H."/>
            <person name="Roesch L.F."/>
            <person name="Krogfelt K.A."/>
            <person name="Struve C."/>
            <person name="Triplett E.W."/>
            <person name="Methe B.A."/>
        </authorList>
    </citation>
    <scope>NUCLEOTIDE SEQUENCE [LARGE SCALE GENOMIC DNA]</scope>
    <source>
        <strain evidence="1 2">342</strain>
    </source>
</reference>
<name>B5XX32_KLEV3</name>
<evidence type="ECO:0000313" key="2">
    <source>
        <dbReference type="Proteomes" id="UP000001734"/>
    </source>
</evidence>
<protein>
    <submittedName>
        <fullName evidence="1">Uncharacterized protein</fullName>
    </submittedName>
</protein>
<accession>B5XX32</accession>
<dbReference type="Proteomes" id="UP000001734">
    <property type="component" value="Chromosome"/>
</dbReference>
<dbReference type="KEGG" id="kpe:KPK_2515"/>
<organism evidence="1 2">
    <name type="scientific">Klebsiella variicola (strain 342)</name>
    <name type="common">Klebsiella pneumoniae</name>
    <dbReference type="NCBI Taxonomy" id="507522"/>
    <lineage>
        <taxon>Bacteria</taxon>
        <taxon>Pseudomonadati</taxon>
        <taxon>Pseudomonadota</taxon>
        <taxon>Gammaproteobacteria</taxon>
        <taxon>Enterobacterales</taxon>
        <taxon>Enterobacteriaceae</taxon>
        <taxon>Klebsiella/Raoultella group</taxon>
        <taxon>Klebsiella</taxon>
        <taxon>Klebsiella pneumoniae complex</taxon>
    </lineage>
</organism>
<dbReference type="BioCyc" id="KPNE507522:GI0B-2507-MONOMER"/>
<dbReference type="EMBL" id="CP000964">
    <property type="protein sequence ID" value="ACI07588.1"/>
    <property type="molecule type" value="Genomic_DNA"/>
</dbReference>
<dbReference type="HOGENOM" id="CLU_3271492_0_0_6"/>
<dbReference type="AlphaFoldDB" id="B5XX32"/>
<evidence type="ECO:0000313" key="1">
    <source>
        <dbReference type="EMBL" id="ACI07588.1"/>
    </source>
</evidence>